<comment type="caution">
    <text evidence="2">The sequence shown here is derived from an EMBL/GenBank/DDBJ whole genome shotgun (WGS) entry which is preliminary data.</text>
</comment>
<organism evidence="2 3">
    <name type="scientific">Xenoophorus captivus</name>
    <dbReference type="NCBI Taxonomy" id="1517983"/>
    <lineage>
        <taxon>Eukaryota</taxon>
        <taxon>Metazoa</taxon>
        <taxon>Chordata</taxon>
        <taxon>Craniata</taxon>
        <taxon>Vertebrata</taxon>
        <taxon>Euteleostomi</taxon>
        <taxon>Actinopterygii</taxon>
        <taxon>Neopterygii</taxon>
        <taxon>Teleostei</taxon>
        <taxon>Neoteleostei</taxon>
        <taxon>Acanthomorphata</taxon>
        <taxon>Ovalentaria</taxon>
        <taxon>Atherinomorphae</taxon>
        <taxon>Cyprinodontiformes</taxon>
        <taxon>Goodeidae</taxon>
        <taxon>Xenoophorus</taxon>
    </lineage>
</organism>
<evidence type="ECO:0000313" key="2">
    <source>
        <dbReference type="EMBL" id="MEQ2208946.1"/>
    </source>
</evidence>
<feature type="region of interest" description="Disordered" evidence="1">
    <location>
        <begin position="27"/>
        <end position="106"/>
    </location>
</feature>
<accession>A0ABV0RLX9</accession>
<sequence length="194" mass="21200">MYYESIKSLFQLCPVFFSIKIHKQQSRGDVSRHTWHRQESDESSDSIPDEVRSEPNAHSRNFPRSHTFPTTLTSPGASPASASATSATTVGQDGAKAQSSTQRRHSGPAAGCFWLGGIRGLPLLDSPHCSLQRPPVAGIGLRGMVLWALLHELTQLNVWGTGPRVPGWPSARGRGLSHAGLWIPHLIHTWVTRA</sequence>
<feature type="compositionally biased region" description="Low complexity" evidence="1">
    <location>
        <begin position="69"/>
        <end position="89"/>
    </location>
</feature>
<protein>
    <submittedName>
        <fullName evidence="2">Uncharacterized protein</fullName>
    </submittedName>
</protein>
<dbReference type="EMBL" id="JAHRIN010050847">
    <property type="protein sequence ID" value="MEQ2208946.1"/>
    <property type="molecule type" value="Genomic_DNA"/>
</dbReference>
<evidence type="ECO:0000256" key="1">
    <source>
        <dbReference type="SAM" id="MobiDB-lite"/>
    </source>
</evidence>
<keyword evidence="3" id="KW-1185">Reference proteome</keyword>
<proteinExistence type="predicted"/>
<gene>
    <name evidence="2" type="ORF">XENOCAPTIV_020219</name>
</gene>
<feature type="compositionally biased region" description="Basic and acidic residues" evidence="1">
    <location>
        <begin position="29"/>
        <end position="40"/>
    </location>
</feature>
<name>A0ABV0RLX9_9TELE</name>
<feature type="compositionally biased region" description="Polar residues" evidence="1">
    <location>
        <begin position="58"/>
        <end position="68"/>
    </location>
</feature>
<dbReference type="Proteomes" id="UP001434883">
    <property type="component" value="Unassembled WGS sequence"/>
</dbReference>
<evidence type="ECO:0000313" key="3">
    <source>
        <dbReference type="Proteomes" id="UP001434883"/>
    </source>
</evidence>
<reference evidence="2 3" key="1">
    <citation type="submission" date="2021-06" db="EMBL/GenBank/DDBJ databases">
        <authorList>
            <person name="Palmer J.M."/>
        </authorList>
    </citation>
    <scope>NUCLEOTIDE SEQUENCE [LARGE SCALE GENOMIC DNA]</scope>
    <source>
        <strain evidence="2 3">XC_2019</strain>
        <tissue evidence="2">Muscle</tissue>
    </source>
</reference>